<protein>
    <submittedName>
        <fullName evidence="2">Uncharacterized protein</fullName>
    </submittedName>
</protein>
<dbReference type="EMBL" id="PUIB01000017">
    <property type="protein sequence ID" value="PQO33859.1"/>
    <property type="molecule type" value="Genomic_DNA"/>
</dbReference>
<dbReference type="OrthoDB" id="277696at2"/>
<sequence length="177" mass="20111">MDGPLITAWTIRIALLALLASLLLRMAWPWWQVAERTRRVVWTTGCLVFLAHIAAGMHFYHHWDHGHAYEATAQQTEDTLGIRFGGGIYVNHLMAIVWVGDVLWWWLAPASYRQRSPRWEQIIVGFFLFIAFNGLVVFKEGGLRIAGILGFSVLAITWLALHFVTKPARSLAETSDP</sequence>
<dbReference type="RefSeq" id="WP_105355661.1">
    <property type="nucleotide sequence ID" value="NZ_PUIB01000017.1"/>
</dbReference>
<feature type="transmembrane region" description="Helical" evidence="1">
    <location>
        <begin position="6"/>
        <end position="28"/>
    </location>
</feature>
<name>A0A2S8FNU5_9BACT</name>
<proteinExistence type="predicted"/>
<evidence type="ECO:0000256" key="1">
    <source>
        <dbReference type="SAM" id="Phobius"/>
    </source>
</evidence>
<accession>A0A2S8FNU5</accession>
<keyword evidence="1" id="KW-0812">Transmembrane</keyword>
<dbReference type="Proteomes" id="UP000239388">
    <property type="component" value="Unassembled WGS sequence"/>
</dbReference>
<evidence type="ECO:0000313" key="3">
    <source>
        <dbReference type="Proteomes" id="UP000239388"/>
    </source>
</evidence>
<reference evidence="2 3" key="1">
    <citation type="submission" date="2018-02" db="EMBL/GenBank/DDBJ databases">
        <title>Comparative genomes isolates from brazilian mangrove.</title>
        <authorList>
            <person name="Araujo J.E."/>
            <person name="Taketani R.G."/>
            <person name="Silva M.C.P."/>
            <person name="Loureco M.V."/>
            <person name="Andreote F.D."/>
        </authorList>
    </citation>
    <scope>NUCLEOTIDE SEQUENCE [LARGE SCALE GENOMIC DNA]</scope>
    <source>
        <strain evidence="2 3">NAP PRIS-MGV</strain>
    </source>
</reference>
<gene>
    <name evidence="2" type="ORF">C5Y98_16670</name>
</gene>
<dbReference type="AlphaFoldDB" id="A0A2S8FNU5"/>
<organism evidence="2 3">
    <name type="scientific">Blastopirellula marina</name>
    <dbReference type="NCBI Taxonomy" id="124"/>
    <lineage>
        <taxon>Bacteria</taxon>
        <taxon>Pseudomonadati</taxon>
        <taxon>Planctomycetota</taxon>
        <taxon>Planctomycetia</taxon>
        <taxon>Pirellulales</taxon>
        <taxon>Pirellulaceae</taxon>
        <taxon>Blastopirellula</taxon>
    </lineage>
</organism>
<feature type="transmembrane region" description="Helical" evidence="1">
    <location>
        <begin position="119"/>
        <end position="138"/>
    </location>
</feature>
<feature type="transmembrane region" description="Helical" evidence="1">
    <location>
        <begin position="88"/>
        <end position="107"/>
    </location>
</feature>
<feature type="transmembrane region" description="Helical" evidence="1">
    <location>
        <begin position="40"/>
        <end position="60"/>
    </location>
</feature>
<keyword evidence="1" id="KW-0472">Membrane</keyword>
<comment type="caution">
    <text evidence="2">The sequence shown here is derived from an EMBL/GenBank/DDBJ whole genome shotgun (WGS) entry which is preliminary data.</text>
</comment>
<feature type="transmembrane region" description="Helical" evidence="1">
    <location>
        <begin position="144"/>
        <end position="164"/>
    </location>
</feature>
<evidence type="ECO:0000313" key="2">
    <source>
        <dbReference type="EMBL" id="PQO33859.1"/>
    </source>
</evidence>
<keyword evidence="1" id="KW-1133">Transmembrane helix</keyword>